<dbReference type="PROSITE" id="PS50026">
    <property type="entry name" value="EGF_3"/>
    <property type="match status" value="1"/>
</dbReference>
<dbReference type="AlphaFoldDB" id="A0A9J6CCQ1"/>
<protein>
    <recommendedName>
        <fullName evidence="3">EGF-like domain-containing protein</fullName>
    </recommendedName>
</protein>
<name>A0A9J6CCQ1_POLVA</name>
<comment type="caution">
    <text evidence="4">The sequence shown here is derived from an EMBL/GenBank/DDBJ whole genome shotgun (WGS) entry which is preliminary data.</text>
</comment>
<evidence type="ECO:0000259" key="3">
    <source>
        <dbReference type="PROSITE" id="PS50026"/>
    </source>
</evidence>
<dbReference type="PROSITE" id="PS51257">
    <property type="entry name" value="PROKAR_LIPOPROTEIN"/>
    <property type="match status" value="1"/>
</dbReference>
<keyword evidence="1" id="KW-0245">EGF-like domain</keyword>
<sequence length="157" mass="17411">MDSKRFLIIIFILSALCYSSIFACFSFDNSDETPPVTTTNAPLDTTTSIPTTTFKTTSSTAYDSYDSEEEEDDYDDEKAVTAIIMSANETLPSIDSTLTNQTPNRAGNMLLEFAKNNCYIKNVGPWCLNGGRCYVLNNKIACRCPPNVDGEKCEKTY</sequence>
<dbReference type="PROSITE" id="PS00022">
    <property type="entry name" value="EGF_1"/>
    <property type="match status" value="1"/>
</dbReference>
<dbReference type="InterPro" id="IPR000742">
    <property type="entry name" value="EGF"/>
</dbReference>
<gene>
    <name evidence="4" type="ORF">PVAND_009480</name>
</gene>
<keyword evidence="2" id="KW-0732">Signal</keyword>
<evidence type="ECO:0000256" key="2">
    <source>
        <dbReference type="SAM" id="SignalP"/>
    </source>
</evidence>
<feature type="domain" description="EGF-like" evidence="3">
    <location>
        <begin position="114"/>
        <end position="154"/>
    </location>
</feature>
<keyword evidence="5" id="KW-1185">Reference proteome</keyword>
<keyword evidence="1" id="KW-1015">Disulfide bond</keyword>
<evidence type="ECO:0000256" key="1">
    <source>
        <dbReference type="PROSITE-ProRule" id="PRU00076"/>
    </source>
</evidence>
<comment type="caution">
    <text evidence="1">Lacks conserved residue(s) required for the propagation of feature annotation.</text>
</comment>
<feature type="disulfide bond" evidence="1">
    <location>
        <begin position="144"/>
        <end position="153"/>
    </location>
</feature>
<evidence type="ECO:0000313" key="4">
    <source>
        <dbReference type="EMBL" id="KAG5679945.1"/>
    </source>
</evidence>
<evidence type="ECO:0000313" key="5">
    <source>
        <dbReference type="Proteomes" id="UP001107558"/>
    </source>
</evidence>
<accession>A0A9J6CCQ1</accession>
<dbReference type="Proteomes" id="UP001107558">
    <property type="component" value="Chromosome 1"/>
</dbReference>
<feature type="chain" id="PRO_5039926896" description="EGF-like domain-containing protein" evidence="2">
    <location>
        <begin position="24"/>
        <end position="157"/>
    </location>
</feature>
<feature type="signal peptide" evidence="2">
    <location>
        <begin position="1"/>
        <end position="23"/>
    </location>
</feature>
<proteinExistence type="predicted"/>
<dbReference type="Gene3D" id="2.10.25.10">
    <property type="entry name" value="Laminin"/>
    <property type="match status" value="1"/>
</dbReference>
<dbReference type="SUPFAM" id="SSF57196">
    <property type="entry name" value="EGF/Laminin"/>
    <property type="match status" value="1"/>
</dbReference>
<dbReference type="EMBL" id="JADBJN010000001">
    <property type="protein sequence ID" value="KAG5679945.1"/>
    <property type="molecule type" value="Genomic_DNA"/>
</dbReference>
<reference evidence="4" key="1">
    <citation type="submission" date="2021-03" db="EMBL/GenBank/DDBJ databases">
        <title>Chromosome level genome of the anhydrobiotic midge Polypedilum vanderplanki.</title>
        <authorList>
            <person name="Yoshida Y."/>
            <person name="Kikawada T."/>
            <person name="Gusev O."/>
        </authorList>
    </citation>
    <scope>NUCLEOTIDE SEQUENCE</scope>
    <source>
        <strain evidence="4">NIAS01</strain>
        <tissue evidence="4">Whole body or cell culture</tissue>
    </source>
</reference>
<organism evidence="4 5">
    <name type="scientific">Polypedilum vanderplanki</name>
    <name type="common">Sleeping chironomid midge</name>
    <dbReference type="NCBI Taxonomy" id="319348"/>
    <lineage>
        <taxon>Eukaryota</taxon>
        <taxon>Metazoa</taxon>
        <taxon>Ecdysozoa</taxon>
        <taxon>Arthropoda</taxon>
        <taxon>Hexapoda</taxon>
        <taxon>Insecta</taxon>
        <taxon>Pterygota</taxon>
        <taxon>Neoptera</taxon>
        <taxon>Endopterygota</taxon>
        <taxon>Diptera</taxon>
        <taxon>Nematocera</taxon>
        <taxon>Chironomoidea</taxon>
        <taxon>Chironomidae</taxon>
        <taxon>Chironominae</taxon>
        <taxon>Polypedilum</taxon>
        <taxon>Polypedilum</taxon>
    </lineage>
</organism>